<sequence>MKIIKKDGQWVAQSKGFDDEAGPSTLPFEDGEDMGEDAPPPSPPRPRSYRPSSSTSGFNEDHFNLLNGQIDSLTSTVDGLQHTTNIIQTLVGGLQSSVDGLSSLHHTIEELRLTMGTLQQSVDGMASLLRALHSRLDAMVPPPPPPPET</sequence>
<comment type="caution">
    <text evidence="2">The sequence shown here is derived from an EMBL/GenBank/DDBJ whole genome shotgun (WGS) entry which is preliminary data.</text>
</comment>
<proteinExistence type="predicted"/>
<organism evidence="2 3">
    <name type="scientific">Abeliophyllum distichum</name>
    <dbReference type="NCBI Taxonomy" id="126358"/>
    <lineage>
        <taxon>Eukaryota</taxon>
        <taxon>Viridiplantae</taxon>
        <taxon>Streptophyta</taxon>
        <taxon>Embryophyta</taxon>
        <taxon>Tracheophyta</taxon>
        <taxon>Spermatophyta</taxon>
        <taxon>Magnoliopsida</taxon>
        <taxon>eudicotyledons</taxon>
        <taxon>Gunneridae</taxon>
        <taxon>Pentapetalae</taxon>
        <taxon>asterids</taxon>
        <taxon>lamiids</taxon>
        <taxon>Lamiales</taxon>
        <taxon>Oleaceae</taxon>
        <taxon>Forsythieae</taxon>
        <taxon>Abeliophyllum</taxon>
    </lineage>
</organism>
<protein>
    <submittedName>
        <fullName evidence="2">Uncharacterized protein</fullName>
    </submittedName>
</protein>
<evidence type="ECO:0000313" key="3">
    <source>
        <dbReference type="Proteomes" id="UP001604336"/>
    </source>
</evidence>
<dbReference type="EMBL" id="JBFOLK010000004">
    <property type="protein sequence ID" value="KAL2518360.1"/>
    <property type="molecule type" value="Genomic_DNA"/>
</dbReference>
<evidence type="ECO:0000313" key="2">
    <source>
        <dbReference type="EMBL" id="KAL2518360.1"/>
    </source>
</evidence>
<name>A0ABD1U163_9LAMI</name>
<gene>
    <name evidence="2" type="ORF">Adt_14607</name>
</gene>
<reference evidence="3" key="1">
    <citation type="submission" date="2024-07" db="EMBL/GenBank/DDBJ databases">
        <title>Two chromosome-level genome assemblies of Korean endemic species Abeliophyllum distichum and Forsythia ovata (Oleaceae).</title>
        <authorList>
            <person name="Jang H."/>
        </authorList>
    </citation>
    <scope>NUCLEOTIDE SEQUENCE [LARGE SCALE GENOMIC DNA]</scope>
</reference>
<dbReference type="AlphaFoldDB" id="A0ABD1U163"/>
<evidence type="ECO:0000256" key="1">
    <source>
        <dbReference type="SAM" id="MobiDB-lite"/>
    </source>
</evidence>
<keyword evidence="3" id="KW-1185">Reference proteome</keyword>
<feature type="region of interest" description="Disordered" evidence="1">
    <location>
        <begin position="1"/>
        <end position="63"/>
    </location>
</feature>
<accession>A0ABD1U163</accession>
<dbReference type="Proteomes" id="UP001604336">
    <property type="component" value="Unassembled WGS sequence"/>
</dbReference>